<dbReference type="GO" id="GO:0008710">
    <property type="term" value="F:8-amino-7-oxononanoate synthase activity"/>
    <property type="evidence" value="ECO:0007669"/>
    <property type="project" value="UniProtKB-EC"/>
</dbReference>
<dbReference type="NCBIfam" id="NF005394">
    <property type="entry name" value="PRK06939.1"/>
    <property type="match status" value="1"/>
</dbReference>
<dbReference type="FunFam" id="3.40.640.10:FF:000006">
    <property type="entry name" value="5-aminolevulinate synthase, mitochondrial"/>
    <property type="match status" value="1"/>
</dbReference>
<evidence type="ECO:0000256" key="1">
    <source>
        <dbReference type="ARBA" id="ARBA00008392"/>
    </source>
</evidence>
<comment type="catalytic activity">
    <reaction evidence="6">
        <text>6-carboxyhexanoyl-[ACP] + L-alanine + H(+) = (8S)-8-amino-7-oxononanoate + holo-[ACP] + CO2</text>
        <dbReference type="Rhea" id="RHEA:42288"/>
        <dbReference type="Rhea" id="RHEA-COMP:9685"/>
        <dbReference type="Rhea" id="RHEA-COMP:9955"/>
        <dbReference type="ChEBI" id="CHEBI:15378"/>
        <dbReference type="ChEBI" id="CHEBI:16526"/>
        <dbReference type="ChEBI" id="CHEBI:57972"/>
        <dbReference type="ChEBI" id="CHEBI:64479"/>
        <dbReference type="ChEBI" id="CHEBI:78846"/>
        <dbReference type="ChEBI" id="CHEBI:149468"/>
        <dbReference type="EC" id="2.3.1.47"/>
    </reaction>
</comment>
<keyword evidence="5 7" id="KW-0012">Acyltransferase</keyword>
<dbReference type="Pfam" id="PF00155">
    <property type="entry name" value="Aminotran_1_2"/>
    <property type="match status" value="1"/>
</dbReference>
<dbReference type="Proteomes" id="UP000509303">
    <property type="component" value="Chromosome"/>
</dbReference>
<dbReference type="InterPro" id="IPR011282">
    <property type="entry name" value="2am3keto_CoA_ligase"/>
</dbReference>
<feature type="binding site" evidence="7">
    <location>
        <position position="365"/>
    </location>
    <ligand>
        <name>substrate</name>
    </ligand>
</feature>
<evidence type="ECO:0000256" key="3">
    <source>
        <dbReference type="ARBA" id="ARBA00022679"/>
    </source>
</evidence>
<evidence type="ECO:0000256" key="5">
    <source>
        <dbReference type="ARBA" id="ARBA00023315"/>
    </source>
</evidence>
<comment type="similarity">
    <text evidence="1 7">Belongs to the class-II pyridoxal-phosphate-dependent aminotransferase family.</text>
</comment>
<dbReference type="InterPro" id="IPR001917">
    <property type="entry name" value="Aminotrans_II_pyridoxalP_BS"/>
</dbReference>
<dbReference type="PANTHER" id="PTHR13693:SF102">
    <property type="entry name" value="2-AMINO-3-KETOBUTYRATE COENZYME A LIGASE, MITOCHONDRIAL"/>
    <property type="match status" value="1"/>
</dbReference>
<evidence type="ECO:0000256" key="6">
    <source>
        <dbReference type="ARBA" id="ARBA00047715"/>
    </source>
</evidence>
<evidence type="ECO:0000256" key="4">
    <source>
        <dbReference type="ARBA" id="ARBA00022898"/>
    </source>
</evidence>
<feature type="binding site" evidence="7">
    <location>
        <position position="135"/>
    </location>
    <ligand>
        <name>substrate</name>
    </ligand>
</feature>
<dbReference type="InterPro" id="IPR004839">
    <property type="entry name" value="Aminotransferase_I/II_large"/>
</dbReference>
<dbReference type="Gene3D" id="3.90.1150.10">
    <property type="entry name" value="Aspartate Aminotransferase, domain 1"/>
    <property type="match status" value="1"/>
</dbReference>
<dbReference type="GO" id="GO:0030170">
    <property type="term" value="F:pyridoxal phosphate binding"/>
    <property type="evidence" value="ECO:0007669"/>
    <property type="project" value="UniProtKB-UniRule"/>
</dbReference>
<dbReference type="HAMAP" id="MF_00985">
    <property type="entry name" value="2am3keto_CoA_ligase"/>
    <property type="match status" value="1"/>
</dbReference>
<evidence type="ECO:0000313" key="9">
    <source>
        <dbReference type="EMBL" id="QKW53886.1"/>
    </source>
</evidence>
<dbReference type="NCBIfam" id="TIGR01822">
    <property type="entry name" value="2am3keto_CoA"/>
    <property type="match status" value="1"/>
</dbReference>
<dbReference type="InterPro" id="IPR050087">
    <property type="entry name" value="AON_synthase_class-II"/>
</dbReference>
<dbReference type="InterPro" id="IPR015424">
    <property type="entry name" value="PyrdxlP-dep_Trfase"/>
</dbReference>
<evidence type="ECO:0000256" key="2">
    <source>
        <dbReference type="ARBA" id="ARBA00011738"/>
    </source>
</evidence>
<proteinExistence type="inferred from homology"/>
<dbReference type="SUPFAM" id="SSF53383">
    <property type="entry name" value="PLP-dependent transferases"/>
    <property type="match status" value="1"/>
</dbReference>
<comment type="function">
    <text evidence="7">Catalyzes the cleavage of 2-amino-3-ketobutyrate to glycine and acetyl-CoA.</text>
</comment>
<feature type="modified residue" description="N6-(pyridoxal phosphate)lysine" evidence="7">
    <location>
        <position position="241"/>
    </location>
</feature>
<dbReference type="CDD" id="cd06454">
    <property type="entry name" value="KBL_like"/>
    <property type="match status" value="1"/>
</dbReference>
<organism evidence="9 10">
    <name type="scientific">Streptomyces buecherae</name>
    <dbReference type="NCBI Taxonomy" id="2763006"/>
    <lineage>
        <taxon>Bacteria</taxon>
        <taxon>Bacillati</taxon>
        <taxon>Actinomycetota</taxon>
        <taxon>Actinomycetes</taxon>
        <taxon>Kitasatosporales</taxon>
        <taxon>Streptomycetaceae</taxon>
        <taxon>Streptomyces</taxon>
    </lineage>
</organism>
<gene>
    <name evidence="7" type="primary">kbl</name>
    <name evidence="9" type="ORF">HUT08_34885</name>
</gene>
<protein>
    <recommendedName>
        <fullName evidence="7">2-amino-3-ketobutyrate coenzyme A ligase</fullName>
        <shortName evidence="7">AKB ligase</shortName>
        <ecNumber evidence="7">2.3.1.29</ecNumber>
    </recommendedName>
    <alternativeName>
        <fullName evidence="7">Glycine acetyltransferase</fullName>
    </alternativeName>
</protein>
<feature type="domain" description="Aminotransferase class I/classII large" evidence="8">
    <location>
        <begin position="43"/>
        <end position="384"/>
    </location>
</feature>
<dbReference type="Gene3D" id="3.40.640.10">
    <property type="entry name" value="Type I PLP-dependent aspartate aminotransferase-like (Major domain)"/>
    <property type="match status" value="1"/>
</dbReference>
<dbReference type="GO" id="GO:0008890">
    <property type="term" value="F:glycine C-acetyltransferase activity"/>
    <property type="evidence" value="ECO:0007669"/>
    <property type="project" value="UniProtKB-UniRule"/>
</dbReference>
<feature type="binding site" description="in other chain" evidence="7">
    <location>
        <position position="182"/>
    </location>
    <ligand>
        <name>pyridoxal 5'-phosphate</name>
        <dbReference type="ChEBI" id="CHEBI:597326"/>
        <note>ligand shared between dimeric partners</note>
    </ligand>
</feature>
<evidence type="ECO:0000259" key="8">
    <source>
        <dbReference type="Pfam" id="PF00155"/>
    </source>
</evidence>
<dbReference type="InterPro" id="IPR015422">
    <property type="entry name" value="PyrdxlP-dep_Trfase_small"/>
</dbReference>
<comment type="pathway">
    <text evidence="7">Amino-acid degradation; L-threonine degradation via oxydo-reductase pathway; glycine from L-threonine: step 2/2.</text>
</comment>
<evidence type="ECO:0000313" key="10">
    <source>
        <dbReference type="Proteomes" id="UP000509303"/>
    </source>
</evidence>
<keyword evidence="3 7" id="KW-0808">Transferase</keyword>
<dbReference type="PROSITE" id="PS00599">
    <property type="entry name" value="AA_TRANSFER_CLASS_2"/>
    <property type="match status" value="1"/>
</dbReference>
<accession>A0A7H8NHL8</accession>
<dbReference type="UniPathway" id="UPA00046">
    <property type="reaction ID" value="UER00506"/>
</dbReference>
<reference evidence="9 10" key="1">
    <citation type="submission" date="2020-06" db="EMBL/GenBank/DDBJ databases">
        <title>Genome mining for natural products.</title>
        <authorList>
            <person name="Zhang B."/>
            <person name="Shi J."/>
            <person name="Ge H."/>
        </authorList>
    </citation>
    <scope>NUCLEOTIDE SEQUENCE [LARGE SCALE GENOMIC DNA]</scope>
    <source>
        <strain evidence="9 10">NA00687</strain>
    </source>
</reference>
<feature type="binding site" description="in other chain" evidence="7">
    <location>
        <begin position="207"/>
        <end position="210"/>
    </location>
    <ligand>
        <name>pyridoxal 5'-phosphate</name>
        <dbReference type="ChEBI" id="CHEBI:597326"/>
        <note>ligand shared between dimeric partners</note>
    </ligand>
</feature>
<dbReference type="EMBL" id="CP054929">
    <property type="protein sequence ID" value="QKW53886.1"/>
    <property type="molecule type" value="Genomic_DNA"/>
</dbReference>
<name>A0A7H8NHL8_9ACTN</name>
<dbReference type="InterPro" id="IPR015421">
    <property type="entry name" value="PyrdxlP-dep_Trfase_major"/>
</dbReference>
<dbReference type="EC" id="2.3.1.29" evidence="7"/>
<keyword evidence="10" id="KW-1185">Reference proteome</keyword>
<dbReference type="GO" id="GO:0005829">
    <property type="term" value="C:cytosol"/>
    <property type="evidence" value="ECO:0007669"/>
    <property type="project" value="TreeGrafter"/>
</dbReference>
<sequence>MFDSVRQDLRAELEEIRDAGLYKSERVIASPQSASVRVGDAAVVNFCSNNYLDLADHPEVIAAAKQALDDWGFGMASVRFICGTQTPHKELERRISEFLGTEDTILYSSCFDANGGVFETLLADGDAVISDELNHASIIDGIRLSKAARYRYRNRDLADLERCLKEAAGARRTLVVTDGVFSMDGYIAPLDEICDLAERYGAMVMVDDSHAVGFVGENGGGTPELYGVRERVDIVTGTLGKALGGASGGYVAARAEIVELLRQRSRPYLFSNSLAPSIVGASLKVLDLLAASGDLREQLRANTALFRSEMTAAGFDVLPGEHAITPVMIGDAALAAKMAAALLERGIYVIAFSYPVVPKGKARIRVQLSAAHSTDDVRRAVAAFCEVRDELAGA</sequence>
<comment type="subunit">
    <text evidence="2 7">Homodimer.</text>
</comment>
<evidence type="ECO:0000256" key="7">
    <source>
        <dbReference type="HAMAP-Rule" id="MF_00985"/>
    </source>
</evidence>
<feature type="binding site" description="in other chain" evidence="7">
    <location>
        <begin position="238"/>
        <end position="241"/>
    </location>
    <ligand>
        <name>pyridoxal 5'-phosphate</name>
        <dbReference type="ChEBI" id="CHEBI:597326"/>
        <note>ligand shared between dimeric partners</note>
    </ligand>
</feature>
<feature type="binding site" evidence="7">
    <location>
        <begin position="271"/>
        <end position="272"/>
    </location>
    <ligand>
        <name>pyridoxal 5'-phosphate</name>
        <dbReference type="ChEBI" id="CHEBI:597326"/>
        <note>ligand shared between dimeric partners</note>
    </ligand>
</feature>
<feature type="binding site" description="in other chain" evidence="7">
    <location>
        <begin position="110"/>
        <end position="111"/>
    </location>
    <ligand>
        <name>pyridoxal 5'-phosphate</name>
        <dbReference type="ChEBI" id="CHEBI:597326"/>
        <note>ligand shared between dimeric partners</note>
    </ligand>
</feature>
<comment type="catalytic activity">
    <reaction evidence="7">
        <text>glycine + acetyl-CoA = (2S)-2-amino-3-oxobutanoate + CoA</text>
        <dbReference type="Rhea" id="RHEA:20736"/>
        <dbReference type="ChEBI" id="CHEBI:57287"/>
        <dbReference type="ChEBI" id="CHEBI:57288"/>
        <dbReference type="ChEBI" id="CHEBI:57305"/>
        <dbReference type="ChEBI" id="CHEBI:78948"/>
        <dbReference type="EC" id="2.3.1.29"/>
    </reaction>
</comment>
<comment type="cofactor">
    <cofactor evidence="7">
        <name>pyridoxal 5'-phosphate</name>
        <dbReference type="ChEBI" id="CHEBI:597326"/>
    </cofactor>
    <text evidence="7">Binds 1 pyridoxal phosphate per subunit.</text>
</comment>
<dbReference type="PANTHER" id="PTHR13693">
    <property type="entry name" value="CLASS II AMINOTRANSFERASE/8-AMINO-7-OXONONANOATE SYNTHASE"/>
    <property type="match status" value="1"/>
</dbReference>
<dbReference type="RefSeq" id="WP_176165590.1">
    <property type="nucleotide sequence ID" value="NZ_CP054929.1"/>
</dbReference>
<dbReference type="AlphaFoldDB" id="A0A7H8NHL8"/>
<dbReference type="GO" id="GO:0019518">
    <property type="term" value="P:L-threonine catabolic process to glycine"/>
    <property type="evidence" value="ECO:0007669"/>
    <property type="project" value="UniProtKB-UniRule"/>
</dbReference>
<keyword evidence="4 7" id="KW-0663">Pyridoxal phosphate</keyword>